<dbReference type="Proteomes" id="UP000026962">
    <property type="component" value="Chromosome 5"/>
</dbReference>
<keyword evidence="2" id="KW-1185">Reference proteome</keyword>
<dbReference type="InterPro" id="IPR044663">
    <property type="entry name" value="CAD1/NSL1-like"/>
</dbReference>
<dbReference type="Gramene" id="OPUNC05G22920.1">
    <property type="protein sequence ID" value="OPUNC05G22920.1"/>
    <property type="gene ID" value="OPUNC05G22920"/>
</dbReference>
<evidence type="ECO:0000313" key="2">
    <source>
        <dbReference type="Proteomes" id="UP000026962"/>
    </source>
</evidence>
<dbReference type="GO" id="GO:2000031">
    <property type="term" value="P:regulation of salicylic acid mediated signaling pathway"/>
    <property type="evidence" value="ECO:0007669"/>
    <property type="project" value="InterPro"/>
</dbReference>
<dbReference type="PANTHER" id="PTHR33199">
    <property type="entry name" value="MACPF DOMAIN-CONTAINING PROTEIN CAD1"/>
    <property type="match status" value="1"/>
</dbReference>
<reference evidence="1" key="1">
    <citation type="submission" date="2015-04" db="UniProtKB">
        <authorList>
            <consortium name="EnsemblPlants"/>
        </authorList>
    </citation>
    <scope>IDENTIFICATION</scope>
</reference>
<dbReference type="HOGENOM" id="CLU_1663583_0_0_1"/>
<sequence>MQIQRKMVTVAFLVSCIVPDLDKEISHNIPHSGPNSTEIYLAPDLDFFALKGLEGYFRRPLRVPNNIVLFLRLGFSGVASTKIRRSEWDVTQVRLAVRRLRSDAAAADGAYPGAEVMRGPADLPGYWVVTGAKLCIEGGKVALKVKYSLLIAEVQDYPE</sequence>
<dbReference type="STRING" id="4537.A0A0E0L5K6"/>
<dbReference type="EnsemblPlants" id="OPUNC05G22920.1">
    <property type="protein sequence ID" value="OPUNC05G22920.1"/>
    <property type="gene ID" value="OPUNC05G22920"/>
</dbReference>
<proteinExistence type="predicted"/>
<dbReference type="AlphaFoldDB" id="A0A0E0L5K6"/>
<dbReference type="GO" id="GO:0005886">
    <property type="term" value="C:plasma membrane"/>
    <property type="evidence" value="ECO:0007669"/>
    <property type="project" value="TreeGrafter"/>
</dbReference>
<reference evidence="1" key="2">
    <citation type="submission" date="2018-05" db="EMBL/GenBank/DDBJ databases">
        <title>OpunRS2 (Oryza punctata Reference Sequence Version 2).</title>
        <authorList>
            <person name="Zhang J."/>
            <person name="Kudrna D."/>
            <person name="Lee S."/>
            <person name="Talag J."/>
            <person name="Welchert J."/>
            <person name="Wing R.A."/>
        </authorList>
    </citation>
    <scope>NUCLEOTIDE SEQUENCE [LARGE SCALE GENOMIC DNA]</scope>
</reference>
<evidence type="ECO:0000313" key="1">
    <source>
        <dbReference type="EnsemblPlants" id="OPUNC05G22920.1"/>
    </source>
</evidence>
<dbReference type="PANTHER" id="PTHR33199:SF8">
    <property type="entry name" value="MACPF DOMAIN-CONTAINING PROTEIN NSL1"/>
    <property type="match status" value="1"/>
</dbReference>
<name>A0A0E0L5K6_ORYPU</name>
<protein>
    <submittedName>
        <fullName evidence="1">Uncharacterized protein</fullName>
    </submittedName>
</protein>
<accession>A0A0E0L5K6</accession>
<organism evidence="1">
    <name type="scientific">Oryza punctata</name>
    <name type="common">Red rice</name>
    <dbReference type="NCBI Taxonomy" id="4537"/>
    <lineage>
        <taxon>Eukaryota</taxon>
        <taxon>Viridiplantae</taxon>
        <taxon>Streptophyta</taxon>
        <taxon>Embryophyta</taxon>
        <taxon>Tracheophyta</taxon>
        <taxon>Spermatophyta</taxon>
        <taxon>Magnoliopsida</taxon>
        <taxon>Liliopsida</taxon>
        <taxon>Poales</taxon>
        <taxon>Poaceae</taxon>
        <taxon>BOP clade</taxon>
        <taxon>Oryzoideae</taxon>
        <taxon>Oryzeae</taxon>
        <taxon>Oryzinae</taxon>
        <taxon>Oryza</taxon>
    </lineage>
</organism>
<dbReference type="GO" id="GO:0009626">
    <property type="term" value="P:plant-type hypersensitive response"/>
    <property type="evidence" value="ECO:0007669"/>
    <property type="project" value="TreeGrafter"/>
</dbReference>